<dbReference type="InterPro" id="IPR001251">
    <property type="entry name" value="CRAL-TRIO_dom"/>
</dbReference>
<dbReference type="InterPro" id="IPR051026">
    <property type="entry name" value="PI/PC_transfer"/>
</dbReference>
<evidence type="ECO:0000256" key="1">
    <source>
        <dbReference type="SAM" id="MobiDB-lite"/>
    </source>
</evidence>
<reference evidence="3 4" key="1">
    <citation type="submission" date="2024-10" db="EMBL/GenBank/DDBJ databases">
        <title>Updated reference genomes for cyclostephanoid diatoms.</title>
        <authorList>
            <person name="Roberts W.R."/>
            <person name="Alverson A.J."/>
        </authorList>
    </citation>
    <scope>NUCLEOTIDE SEQUENCE [LARGE SCALE GENOMIC DNA]</scope>
    <source>
        <strain evidence="3 4">AJA010-31</strain>
    </source>
</reference>
<organism evidence="3 4">
    <name type="scientific">Cyclotella atomus</name>
    <dbReference type="NCBI Taxonomy" id="382360"/>
    <lineage>
        <taxon>Eukaryota</taxon>
        <taxon>Sar</taxon>
        <taxon>Stramenopiles</taxon>
        <taxon>Ochrophyta</taxon>
        <taxon>Bacillariophyta</taxon>
        <taxon>Coscinodiscophyceae</taxon>
        <taxon>Thalassiosirophycidae</taxon>
        <taxon>Stephanodiscales</taxon>
        <taxon>Stephanodiscaceae</taxon>
        <taxon>Cyclotella</taxon>
    </lineage>
</organism>
<comment type="caution">
    <text evidence="3">The sequence shown here is derived from an EMBL/GenBank/DDBJ whole genome shotgun (WGS) entry which is preliminary data.</text>
</comment>
<sequence length="445" mass="49520">MTDNGIWTADELMHGKDGVSSPTKEAPASPTNGSKLSLRKLKSSKSGKSVDPMDWGMPGHLTEEEVAVFMKFREEVSKRDEEFKATVYSFGTLEGEAYCLTRWLRARKFKYDDVIAMIEEATQVRADAKKHDFYPDPVQALGCEPSVFQAQYPQLYHGYAKNGCPLFISKPGVLNCDGMECITTLDGILKFHWHIMMHDYKMRLQKHKEAHPDFNNFQCVTVIDLEHLSTSQLSQRALSIVKTQTAIDSVCFPETMNRTLVINAPRFFSMTWGIIKGWIDPRTAGKIELISSRKSWEARLRELVDEDQLPSDYGGKSTATTETLKKDAPKGVLSQHHELVHVRSSGHVTVDVPAGGHMEVKVFSRSAADVTISVVDENDKTKELSPAVPFQHTGGADETVPPTSLVVTKTRIAGPCKARVKIESKGGRFSTAGNYMVACNVYGEQ</sequence>
<dbReference type="AlphaFoldDB" id="A0ABD3QC29"/>
<name>A0ABD3QC29_9STRA</name>
<dbReference type="PROSITE" id="PS50191">
    <property type="entry name" value="CRAL_TRIO"/>
    <property type="match status" value="1"/>
</dbReference>
<keyword evidence="4" id="KW-1185">Reference proteome</keyword>
<dbReference type="PANTHER" id="PTHR45657:SF1">
    <property type="entry name" value="CRAL-TRIO DOMAIN-CONTAINING PROTEIN YKL091C-RELATED"/>
    <property type="match status" value="1"/>
</dbReference>
<evidence type="ECO:0000259" key="2">
    <source>
        <dbReference type="PROSITE" id="PS50191"/>
    </source>
</evidence>
<evidence type="ECO:0000313" key="3">
    <source>
        <dbReference type="EMBL" id="KAL3797016.1"/>
    </source>
</evidence>
<dbReference type="InterPro" id="IPR011074">
    <property type="entry name" value="CRAL/TRIO_N_dom"/>
</dbReference>
<dbReference type="Pfam" id="PF00650">
    <property type="entry name" value="CRAL_TRIO"/>
    <property type="match status" value="1"/>
</dbReference>
<feature type="region of interest" description="Disordered" evidence="1">
    <location>
        <begin position="1"/>
        <end position="57"/>
    </location>
</feature>
<dbReference type="CDD" id="cd00170">
    <property type="entry name" value="SEC14"/>
    <property type="match status" value="1"/>
</dbReference>
<dbReference type="EMBL" id="JALLPJ020000268">
    <property type="protein sequence ID" value="KAL3797016.1"/>
    <property type="molecule type" value="Genomic_DNA"/>
</dbReference>
<dbReference type="Gene3D" id="3.40.525.10">
    <property type="entry name" value="CRAL-TRIO lipid binding domain"/>
    <property type="match status" value="1"/>
</dbReference>
<feature type="domain" description="CRAL-TRIO" evidence="2">
    <location>
        <begin position="144"/>
        <end position="321"/>
    </location>
</feature>
<dbReference type="SUPFAM" id="SSF52087">
    <property type="entry name" value="CRAL/TRIO domain"/>
    <property type="match status" value="1"/>
</dbReference>
<dbReference type="PANTHER" id="PTHR45657">
    <property type="entry name" value="CRAL-TRIO DOMAIN-CONTAINING PROTEIN YKL091C-RELATED"/>
    <property type="match status" value="1"/>
</dbReference>
<proteinExistence type="predicted"/>
<accession>A0ABD3QC29</accession>
<dbReference type="InterPro" id="IPR036273">
    <property type="entry name" value="CRAL/TRIO_N_dom_sf"/>
</dbReference>
<dbReference type="SUPFAM" id="SSF46938">
    <property type="entry name" value="CRAL/TRIO N-terminal domain"/>
    <property type="match status" value="1"/>
</dbReference>
<evidence type="ECO:0000313" key="4">
    <source>
        <dbReference type="Proteomes" id="UP001530400"/>
    </source>
</evidence>
<dbReference type="SMART" id="SM00516">
    <property type="entry name" value="SEC14"/>
    <property type="match status" value="1"/>
</dbReference>
<dbReference type="InterPro" id="IPR036865">
    <property type="entry name" value="CRAL-TRIO_dom_sf"/>
</dbReference>
<dbReference type="Proteomes" id="UP001530400">
    <property type="component" value="Unassembled WGS sequence"/>
</dbReference>
<dbReference type="SMART" id="SM01100">
    <property type="entry name" value="CRAL_TRIO_N"/>
    <property type="match status" value="1"/>
</dbReference>
<protein>
    <recommendedName>
        <fullName evidence="2">CRAL-TRIO domain-containing protein</fullName>
    </recommendedName>
</protein>
<gene>
    <name evidence="3" type="ORF">ACHAWO_006652</name>
</gene>